<dbReference type="InterPro" id="IPR056108">
    <property type="entry name" value="DUF7691"/>
</dbReference>
<gene>
    <name evidence="2" type="ORF">FXF65_02865</name>
</gene>
<proteinExistence type="predicted"/>
<evidence type="ECO:0000313" key="2">
    <source>
        <dbReference type="EMBL" id="TYC18703.1"/>
    </source>
</evidence>
<sequence length="203" mass="22294">MSTQLRLYSVSLATLDILVRPTNVWLAEESRTQAAAVDAEGYVKGSRTVTEALEDILHDRPKDPDAGNAYGHAWEIVIEQLESKRFDFGPMRLGAQFLDEASRELKSLGVPAELAPLGFMCNSPFTGTPYPSDLPSIGHLPAPEVAALLTAYQAAEDRLADPDHKALTHTVITAAEEVVHFNRFADGMEDEDIPYCDLVTFYS</sequence>
<protein>
    <recommendedName>
        <fullName evidence="1">DUF7691 domain-containing protein</fullName>
    </recommendedName>
</protein>
<reference evidence="2 3" key="1">
    <citation type="submission" date="2019-08" db="EMBL/GenBank/DDBJ databases">
        <title>Actinomadura sp. nov. CYP1-5 isolated from mountain soil.</title>
        <authorList>
            <person name="Songsumanus A."/>
            <person name="Kuncharoen N."/>
            <person name="Kudo T."/>
            <person name="Yuki M."/>
            <person name="Igarashi Y."/>
            <person name="Tanasupawat S."/>
        </authorList>
    </citation>
    <scope>NUCLEOTIDE SEQUENCE [LARGE SCALE GENOMIC DNA]</scope>
    <source>
        <strain evidence="2 3">GKU157</strain>
    </source>
</reference>
<name>A0A5D0UMA6_9ACTN</name>
<dbReference type="OrthoDB" id="3471126at2"/>
<dbReference type="RefSeq" id="WP_148348077.1">
    <property type="nucleotide sequence ID" value="NZ_JBHSBF010000019.1"/>
</dbReference>
<feature type="domain" description="DUF7691" evidence="1">
    <location>
        <begin position="1"/>
        <end position="203"/>
    </location>
</feature>
<evidence type="ECO:0000259" key="1">
    <source>
        <dbReference type="Pfam" id="PF24740"/>
    </source>
</evidence>
<evidence type="ECO:0000313" key="3">
    <source>
        <dbReference type="Proteomes" id="UP000322634"/>
    </source>
</evidence>
<dbReference type="AlphaFoldDB" id="A0A5D0UMA6"/>
<comment type="caution">
    <text evidence="2">The sequence shown here is derived from an EMBL/GenBank/DDBJ whole genome shotgun (WGS) entry which is preliminary data.</text>
</comment>
<dbReference type="EMBL" id="VSFF01000001">
    <property type="protein sequence ID" value="TYC18703.1"/>
    <property type="molecule type" value="Genomic_DNA"/>
</dbReference>
<keyword evidence="3" id="KW-1185">Reference proteome</keyword>
<organism evidence="2 3">
    <name type="scientific">Actinomadura syzygii</name>
    <dbReference type="NCBI Taxonomy" id="1427538"/>
    <lineage>
        <taxon>Bacteria</taxon>
        <taxon>Bacillati</taxon>
        <taxon>Actinomycetota</taxon>
        <taxon>Actinomycetes</taxon>
        <taxon>Streptosporangiales</taxon>
        <taxon>Thermomonosporaceae</taxon>
        <taxon>Actinomadura</taxon>
    </lineage>
</organism>
<dbReference type="Proteomes" id="UP000322634">
    <property type="component" value="Unassembled WGS sequence"/>
</dbReference>
<dbReference type="Pfam" id="PF24740">
    <property type="entry name" value="DUF7691"/>
    <property type="match status" value="1"/>
</dbReference>
<accession>A0A5D0UMA6</accession>